<accession>A0ABS6E5Z5</accession>
<comment type="caution">
    <text evidence="3">The sequence shown here is derived from an EMBL/GenBank/DDBJ whole genome shotgun (WGS) entry which is preliminary data.</text>
</comment>
<dbReference type="PANTHER" id="PTHR33490">
    <property type="entry name" value="BLR5614 PROTEIN-RELATED"/>
    <property type="match status" value="1"/>
</dbReference>
<dbReference type="InterPro" id="IPR002931">
    <property type="entry name" value="Transglutaminase-like"/>
</dbReference>
<name>A0ABS6E5Z5_9FIRM</name>
<feature type="domain" description="Transglutaminase-like" evidence="2">
    <location>
        <begin position="180"/>
        <end position="240"/>
    </location>
</feature>
<proteinExistence type="predicted"/>
<dbReference type="EMBL" id="JAHLPM010000005">
    <property type="protein sequence ID" value="MBU5437845.1"/>
    <property type="molecule type" value="Genomic_DNA"/>
</dbReference>
<evidence type="ECO:0000313" key="4">
    <source>
        <dbReference type="Proteomes" id="UP000749471"/>
    </source>
</evidence>
<feature type="chain" id="PRO_5045914395" evidence="1">
    <location>
        <begin position="25"/>
        <end position="266"/>
    </location>
</feature>
<sequence length="266" mass="30522">MLKLRIMTFLLVLFLLLPSTVVFGQASSSSIDKTNLSNGLISTNYKLKKDVETKIMISKGDITYTYDLKSNNSFPLQLGDGEYTVSILENVAGNKYRLVEKEDITLKSIDGNKVFLQSIQIVNWNQHMDSVKRAKELTKNAKDDKEKVTKIYNYIINNIKYDSHKAENVKTDYIPSIDETLKTSQGICYDYAALFAAMLRSVDVPTKLVMGRKNDVKAYHAWNQVYLKDTNEWVTIDTTYDAAIAKNNRSNLMIKDEKEYMIEKQY</sequence>
<evidence type="ECO:0000259" key="2">
    <source>
        <dbReference type="SMART" id="SM00460"/>
    </source>
</evidence>
<dbReference type="Pfam" id="PF01841">
    <property type="entry name" value="Transglut_core"/>
    <property type="match status" value="1"/>
</dbReference>
<dbReference type="Proteomes" id="UP000749471">
    <property type="component" value="Unassembled WGS sequence"/>
</dbReference>
<feature type="signal peptide" evidence="1">
    <location>
        <begin position="1"/>
        <end position="24"/>
    </location>
</feature>
<protein>
    <submittedName>
        <fullName evidence="3">Transglutaminase-like domain-containing protein</fullName>
    </submittedName>
</protein>
<evidence type="ECO:0000256" key="1">
    <source>
        <dbReference type="SAM" id="SignalP"/>
    </source>
</evidence>
<dbReference type="SMART" id="SM00460">
    <property type="entry name" value="TGc"/>
    <property type="match status" value="1"/>
</dbReference>
<gene>
    <name evidence="3" type="ORF">KQI42_07485</name>
</gene>
<evidence type="ECO:0000313" key="3">
    <source>
        <dbReference type="EMBL" id="MBU5437845.1"/>
    </source>
</evidence>
<keyword evidence="1" id="KW-0732">Signal</keyword>
<keyword evidence="4" id="KW-1185">Reference proteome</keyword>
<organism evidence="3 4">
    <name type="scientific">Tissierella simiarum</name>
    <dbReference type="NCBI Taxonomy" id="2841534"/>
    <lineage>
        <taxon>Bacteria</taxon>
        <taxon>Bacillati</taxon>
        <taxon>Bacillota</taxon>
        <taxon>Tissierellia</taxon>
        <taxon>Tissierellales</taxon>
        <taxon>Tissierellaceae</taxon>
        <taxon>Tissierella</taxon>
    </lineage>
</organism>
<reference evidence="3 4" key="1">
    <citation type="submission" date="2021-06" db="EMBL/GenBank/DDBJ databases">
        <authorList>
            <person name="Sun Q."/>
            <person name="Li D."/>
        </authorList>
    </citation>
    <scope>NUCLEOTIDE SEQUENCE [LARGE SCALE GENOMIC DNA]</scope>
    <source>
        <strain evidence="3 4">MSJ-40</strain>
    </source>
</reference>
<dbReference type="RefSeq" id="WP_216518399.1">
    <property type="nucleotide sequence ID" value="NZ_JAHLPM010000005.1"/>
</dbReference>